<dbReference type="CDD" id="cd10206">
    <property type="entry name" value="ASKHA_NBD_Arp8-like"/>
    <property type="match status" value="1"/>
</dbReference>
<proteinExistence type="inferred from homology"/>
<dbReference type="Pfam" id="PF00022">
    <property type="entry name" value="Actin"/>
    <property type="match status" value="1"/>
</dbReference>
<gene>
    <name evidence="2" type="ORF">CLODIP_2_CD12230</name>
</gene>
<evidence type="ECO:0000313" key="2">
    <source>
        <dbReference type="EMBL" id="CAB3385566.1"/>
    </source>
</evidence>
<dbReference type="SMART" id="SM00268">
    <property type="entry name" value="ACTIN"/>
    <property type="match status" value="1"/>
</dbReference>
<evidence type="ECO:0008006" key="4">
    <source>
        <dbReference type="Google" id="ProtNLM"/>
    </source>
</evidence>
<accession>A0A8S1DTQ9</accession>
<reference evidence="2 3" key="1">
    <citation type="submission" date="2020-04" db="EMBL/GenBank/DDBJ databases">
        <authorList>
            <person name="Alioto T."/>
            <person name="Alioto T."/>
            <person name="Gomez Garrido J."/>
        </authorList>
    </citation>
    <scope>NUCLEOTIDE SEQUENCE [LARGE SCALE GENOMIC DNA]</scope>
</reference>
<dbReference type="PANTHER" id="PTHR11937">
    <property type="entry name" value="ACTIN"/>
    <property type="match status" value="1"/>
</dbReference>
<dbReference type="InterPro" id="IPR043129">
    <property type="entry name" value="ATPase_NBD"/>
</dbReference>
<comment type="caution">
    <text evidence="2">The sequence shown here is derived from an EMBL/GenBank/DDBJ whole genome shotgun (WGS) entry which is preliminary data.</text>
</comment>
<comment type="similarity">
    <text evidence="1">Belongs to the actin family.</text>
</comment>
<dbReference type="Gene3D" id="3.90.640.10">
    <property type="entry name" value="Actin, Chain A, domain 4"/>
    <property type="match status" value="1"/>
</dbReference>
<dbReference type="OrthoDB" id="5572108at2759"/>
<evidence type="ECO:0000256" key="1">
    <source>
        <dbReference type="RuleBase" id="RU000487"/>
    </source>
</evidence>
<dbReference type="SUPFAM" id="SSF53067">
    <property type="entry name" value="Actin-like ATPase domain"/>
    <property type="match status" value="2"/>
</dbReference>
<protein>
    <recommendedName>
        <fullName evidence="4">Actin-related protein 8</fullName>
    </recommendedName>
</protein>
<name>A0A8S1DTQ9_9INSE</name>
<sequence length="547" mass="60519">MALAVNNNKTTNTMPTAPQENMSVVTETPVVSQNVVVIHPGSQNLRIGRAVDSNPVTIHHAIARRRLRHDRHDFVHEDKLLPPFYEDTNLLAELDESRLQVSHTLQSCLQSDGSRRYATPPQQISAFNRRSQPELLHQSKSEMLAESADVVIGDEVLKIHPDANYNIHYPIRRGLLNLHPGVGGSLTAVLHDLEAIWSYAIERKLRIQRKHLAVYKAVLVIPDIYNRKHISALVNLLLTRLNFGSCFLVQDHVAATFGAGLGSACVIDVGDQKTSISCVDDGMSQPSTRIRLDYGGGDVTVVYFWLLQKCSFPHKGCNPTRRNDAVLLQKLKEDFCHVDLDICGPSEKSFNVTSTDGVVKKITLQVGDECLIAPLSLFTTDLLAITGTKSVHGQVPYEFQPDDPHDANYLRETSRKGAKETLDTPGGEGQANLSGLGNIPLPLDISSVMEEDIVVDALDPNFHANSLLTAAGNILQEKEIFESDILLSIDQAIMQSIERCPEELKKKMYSSILVVGGGMKFVGINTWLQNKISLQIPFMYRSGNKII</sequence>
<dbReference type="AlphaFoldDB" id="A0A8S1DTQ9"/>
<dbReference type="Gene3D" id="3.30.420.40">
    <property type="match status" value="2"/>
</dbReference>
<keyword evidence="3" id="KW-1185">Reference proteome</keyword>
<organism evidence="2 3">
    <name type="scientific">Cloeon dipterum</name>
    <dbReference type="NCBI Taxonomy" id="197152"/>
    <lineage>
        <taxon>Eukaryota</taxon>
        <taxon>Metazoa</taxon>
        <taxon>Ecdysozoa</taxon>
        <taxon>Arthropoda</taxon>
        <taxon>Hexapoda</taxon>
        <taxon>Insecta</taxon>
        <taxon>Pterygota</taxon>
        <taxon>Palaeoptera</taxon>
        <taxon>Ephemeroptera</taxon>
        <taxon>Pisciforma</taxon>
        <taxon>Baetidae</taxon>
        <taxon>Cloeon</taxon>
    </lineage>
</organism>
<dbReference type="Proteomes" id="UP000494165">
    <property type="component" value="Unassembled WGS sequence"/>
</dbReference>
<dbReference type="InterPro" id="IPR004000">
    <property type="entry name" value="Actin"/>
</dbReference>
<dbReference type="EMBL" id="CADEPI010000419">
    <property type="protein sequence ID" value="CAB3385566.1"/>
    <property type="molecule type" value="Genomic_DNA"/>
</dbReference>
<evidence type="ECO:0000313" key="3">
    <source>
        <dbReference type="Proteomes" id="UP000494165"/>
    </source>
</evidence>